<gene>
    <name evidence="3" type="ORF">DFJ68_0428</name>
</gene>
<evidence type="ECO:0000313" key="3">
    <source>
        <dbReference type="EMBL" id="RKT77017.1"/>
    </source>
</evidence>
<organism evidence="3 4">
    <name type="scientific">Terracoccus luteus</name>
    <dbReference type="NCBI Taxonomy" id="53356"/>
    <lineage>
        <taxon>Bacteria</taxon>
        <taxon>Bacillati</taxon>
        <taxon>Actinomycetota</taxon>
        <taxon>Actinomycetes</taxon>
        <taxon>Micrococcales</taxon>
        <taxon>Intrasporangiaceae</taxon>
        <taxon>Terracoccus</taxon>
    </lineage>
</organism>
<dbReference type="Gene3D" id="3.40.50.720">
    <property type="entry name" value="NAD(P)-binding Rossmann-like Domain"/>
    <property type="match status" value="1"/>
</dbReference>
<dbReference type="Gene3D" id="3.30.530.20">
    <property type="match status" value="1"/>
</dbReference>
<dbReference type="SUPFAM" id="SSF55961">
    <property type="entry name" value="Bet v1-like"/>
    <property type="match status" value="1"/>
</dbReference>
<dbReference type="SUPFAM" id="SSF51735">
    <property type="entry name" value="NAD(P)-binding Rossmann-fold domains"/>
    <property type="match status" value="1"/>
</dbReference>
<accession>A0A495XSA3</accession>
<name>A0A495XSA3_9MICO</name>
<keyword evidence="4" id="KW-1185">Reference proteome</keyword>
<dbReference type="AlphaFoldDB" id="A0A495XSA3"/>
<dbReference type="InterPro" id="IPR013549">
    <property type="entry name" value="DUF1731"/>
</dbReference>
<evidence type="ECO:0000313" key="4">
    <source>
        <dbReference type="Proteomes" id="UP000278440"/>
    </source>
</evidence>
<dbReference type="RefSeq" id="WP_121030632.1">
    <property type="nucleotide sequence ID" value="NZ_RBXT01000001.1"/>
</dbReference>
<dbReference type="EMBL" id="RBXT01000001">
    <property type="protein sequence ID" value="RKT77017.1"/>
    <property type="molecule type" value="Genomic_DNA"/>
</dbReference>
<feature type="domain" description="DUF1731" evidence="2">
    <location>
        <begin position="431"/>
        <end position="464"/>
    </location>
</feature>
<proteinExistence type="predicted"/>
<dbReference type="Pfam" id="PF08338">
    <property type="entry name" value="DUF1731"/>
    <property type="match status" value="1"/>
</dbReference>
<comment type="caution">
    <text evidence="3">The sequence shown here is derived from an EMBL/GenBank/DDBJ whole genome shotgun (WGS) entry which is preliminary data.</text>
</comment>
<dbReference type="Proteomes" id="UP000278440">
    <property type="component" value="Unassembled WGS sequence"/>
</dbReference>
<feature type="domain" description="NAD-dependent epimerase/dehydratase" evidence="1">
    <location>
        <begin position="160"/>
        <end position="373"/>
    </location>
</feature>
<dbReference type="OrthoDB" id="9801773at2"/>
<reference evidence="3 4" key="1">
    <citation type="submission" date="2018-10" db="EMBL/GenBank/DDBJ databases">
        <title>Sequencing the genomes of 1000 actinobacteria strains.</title>
        <authorList>
            <person name="Klenk H.-P."/>
        </authorList>
    </citation>
    <scope>NUCLEOTIDE SEQUENCE [LARGE SCALE GENOMIC DNA]</scope>
    <source>
        <strain evidence="3 4">DSM 44267</strain>
    </source>
</reference>
<dbReference type="PANTHER" id="PTHR11092">
    <property type="entry name" value="SUGAR NUCLEOTIDE EPIMERASE RELATED"/>
    <property type="match status" value="1"/>
</dbReference>
<dbReference type="Pfam" id="PF01370">
    <property type="entry name" value="Epimerase"/>
    <property type="match status" value="1"/>
</dbReference>
<protein>
    <recommendedName>
        <fullName evidence="5">DUF1731 domain-containing protein</fullName>
    </recommendedName>
</protein>
<dbReference type="InterPro" id="IPR036291">
    <property type="entry name" value="NAD(P)-bd_dom_sf"/>
</dbReference>
<dbReference type="InterPro" id="IPR001509">
    <property type="entry name" value="Epimerase_deHydtase"/>
</dbReference>
<evidence type="ECO:0008006" key="5">
    <source>
        <dbReference type="Google" id="ProtNLM"/>
    </source>
</evidence>
<evidence type="ECO:0000259" key="1">
    <source>
        <dbReference type="Pfam" id="PF01370"/>
    </source>
</evidence>
<sequence length="466" mass="49231">MPWQRTRRQTFATDAGRLWSVVGDPRRWAQWCGAIEEAHVDGDVRAGATGAYAPAGPFSALHRRTAPPLRLVEVTPPATAAPGRLTLEQPLPGGAMRVEWVVEAGSDGMSCALSQRISLTGPASPLVARLVAGPLSDGWPDDLARLASLVVTPRPDGLEVVVAGGSGSLGRALAADLAARGHGVVLLTRRADAGVPHRQVEWDGVQDGAWEQVLSDPARTAVVNLAGRLVDARPTAANVDALRESRVLPTRALVRASGRLPVPVARWVQGSTTAIWSDAGETRVTETTPLPTGPAALPQMTGVARPWEAESEGAAAAHRVVLRTSIVLQPGSPALRRLETLTRLGLGGRVGSGRQWFSWVHVDDWLAVVRAALGLTPDVVLPDGPLIASSPSPVRNVDLMRSLRRRLGRPPAPPTPERAVAVGSVVLRTDPALGLTGRHCTSSVLAAAGFRFEHPDLDEALDDLLH</sequence>
<dbReference type="PANTHER" id="PTHR11092:SF0">
    <property type="entry name" value="EPIMERASE FAMILY PROTEIN SDR39U1"/>
    <property type="match status" value="1"/>
</dbReference>
<dbReference type="InterPro" id="IPR023393">
    <property type="entry name" value="START-like_dom_sf"/>
</dbReference>
<evidence type="ECO:0000259" key="2">
    <source>
        <dbReference type="Pfam" id="PF08338"/>
    </source>
</evidence>